<evidence type="ECO:0000256" key="2">
    <source>
        <dbReference type="ARBA" id="ARBA00022801"/>
    </source>
</evidence>
<dbReference type="PANTHER" id="PTHR11559">
    <property type="entry name" value="CARBOXYLESTERASE"/>
    <property type="match status" value="1"/>
</dbReference>
<dbReference type="InterPro" id="IPR050309">
    <property type="entry name" value="Type-B_Carboxylest/Lipase"/>
</dbReference>
<dbReference type="EMBL" id="JAULSW010000003">
    <property type="protein sequence ID" value="KAK3387066.1"/>
    <property type="molecule type" value="Genomic_DNA"/>
</dbReference>
<evidence type="ECO:0000256" key="4">
    <source>
        <dbReference type="SAM" id="Phobius"/>
    </source>
</evidence>
<keyword evidence="4" id="KW-1133">Transmembrane helix</keyword>
<evidence type="ECO:0000256" key="1">
    <source>
        <dbReference type="ARBA" id="ARBA00005964"/>
    </source>
</evidence>
<dbReference type="PROSITE" id="PS00122">
    <property type="entry name" value="CARBOXYLESTERASE_B_1"/>
    <property type="match status" value="1"/>
</dbReference>
<comment type="similarity">
    <text evidence="1">Belongs to the type-B carboxylesterase/lipase family.</text>
</comment>
<dbReference type="InterPro" id="IPR002018">
    <property type="entry name" value="CarbesteraseB"/>
</dbReference>
<name>A0AAE0U163_9PEZI</name>
<dbReference type="Pfam" id="PF00135">
    <property type="entry name" value="COesterase"/>
    <property type="match status" value="1"/>
</dbReference>
<feature type="region of interest" description="Disordered" evidence="3">
    <location>
        <begin position="673"/>
        <end position="698"/>
    </location>
</feature>
<evidence type="ECO:0000313" key="6">
    <source>
        <dbReference type="EMBL" id="KAK3387066.1"/>
    </source>
</evidence>
<dbReference type="SUPFAM" id="SSF53474">
    <property type="entry name" value="alpha/beta-Hydrolases"/>
    <property type="match status" value="1"/>
</dbReference>
<keyword evidence="4" id="KW-0472">Membrane</keyword>
<feature type="compositionally biased region" description="Low complexity" evidence="3">
    <location>
        <begin position="90"/>
        <end position="100"/>
    </location>
</feature>
<protein>
    <submittedName>
        <fullName evidence="6">Alpha/Beta hydrolase protein</fullName>
    </submittedName>
</protein>
<keyword evidence="7" id="KW-1185">Reference proteome</keyword>
<evidence type="ECO:0000256" key="3">
    <source>
        <dbReference type="SAM" id="MobiDB-lite"/>
    </source>
</evidence>
<feature type="compositionally biased region" description="Low complexity" evidence="3">
    <location>
        <begin position="64"/>
        <end position="80"/>
    </location>
</feature>
<dbReference type="InterPro" id="IPR029058">
    <property type="entry name" value="AB_hydrolase_fold"/>
</dbReference>
<keyword evidence="2 6" id="KW-0378">Hydrolase</keyword>
<dbReference type="InterPro" id="IPR019826">
    <property type="entry name" value="Carboxylesterase_B_AS"/>
</dbReference>
<accession>A0AAE0U163</accession>
<reference evidence="6" key="1">
    <citation type="journal article" date="2023" name="Mol. Phylogenet. Evol.">
        <title>Genome-scale phylogeny and comparative genomics of the fungal order Sordariales.</title>
        <authorList>
            <person name="Hensen N."/>
            <person name="Bonometti L."/>
            <person name="Westerberg I."/>
            <person name="Brannstrom I.O."/>
            <person name="Guillou S."/>
            <person name="Cros-Aarteil S."/>
            <person name="Calhoun S."/>
            <person name="Haridas S."/>
            <person name="Kuo A."/>
            <person name="Mondo S."/>
            <person name="Pangilinan J."/>
            <person name="Riley R."/>
            <person name="LaButti K."/>
            <person name="Andreopoulos B."/>
            <person name="Lipzen A."/>
            <person name="Chen C."/>
            <person name="Yan M."/>
            <person name="Daum C."/>
            <person name="Ng V."/>
            <person name="Clum A."/>
            <person name="Steindorff A."/>
            <person name="Ohm R.A."/>
            <person name="Martin F."/>
            <person name="Silar P."/>
            <person name="Natvig D.O."/>
            <person name="Lalanne C."/>
            <person name="Gautier V."/>
            <person name="Ament-Velasquez S.L."/>
            <person name="Kruys A."/>
            <person name="Hutchinson M.I."/>
            <person name="Powell A.J."/>
            <person name="Barry K."/>
            <person name="Miller A.N."/>
            <person name="Grigoriev I.V."/>
            <person name="Debuchy R."/>
            <person name="Gladieux P."/>
            <person name="Hiltunen Thoren M."/>
            <person name="Johannesson H."/>
        </authorList>
    </citation>
    <scope>NUCLEOTIDE SEQUENCE</scope>
    <source>
        <strain evidence="6">CBS 232.78</strain>
    </source>
</reference>
<dbReference type="Gene3D" id="3.40.50.1820">
    <property type="entry name" value="alpha/beta hydrolase"/>
    <property type="match status" value="1"/>
</dbReference>
<dbReference type="Proteomes" id="UP001285441">
    <property type="component" value="Unassembled WGS sequence"/>
</dbReference>
<proteinExistence type="inferred from homology"/>
<reference evidence="6" key="2">
    <citation type="submission" date="2023-06" db="EMBL/GenBank/DDBJ databases">
        <authorList>
            <consortium name="Lawrence Berkeley National Laboratory"/>
            <person name="Haridas S."/>
            <person name="Hensen N."/>
            <person name="Bonometti L."/>
            <person name="Westerberg I."/>
            <person name="Brannstrom I.O."/>
            <person name="Guillou S."/>
            <person name="Cros-Aarteil S."/>
            <person name="Calhoun S."/>
            <person name="Kuo A."/>
            <person name="Mondo S."/>
            <person name="Pangilinan J."/>
            <person name="Riley R."/>
            <person name="LaButti K."/>
            <person name="Andreopoulos B."/>
            <person name="Lipzen A."/>
            <person name="Chen C."/>
            <person name="Yanf M."/>
            <person name="Daum C."/>
            <person name="Ng V."/>
            <person name="Clum A."/>
            <person name="Steindorff A."/>
            <person name="Ohm R."/>
            <person name="Martin F."/>
            <person name="Silar P."/>
            <person name="Natvig D."/>
            <person name="Lalanne C."/>
            <person name="Gautier V."/>
            <person name="Ament-velasquez S.L."/>
            <person name="Kruys A."/>
            <person name="Hutchinson M.I."/>
            <person name="Powell A.J."/>
            <person name="Barry K."/>
            <person name="Miller A.N."/>
            <person name="Grigoriev I.V."/>
            <person name="Debuchy R."/>
            <person name="Gladieux P."/>
            <person name="Thoren M.H."/>
            <person name="Johannesson H."/>
        </authorList>
    </citation>
    <scope>NUCLEOTIDE SEQUENCE</scope>
    <source>
        <strain evidence="6">CBS 232.78</strain>
    </source>
</reference>
<feature type="region of interest" description="Disordered" evidence="3">
    <location>
        <begin position="64"/>
        <end position="112"/>
    </location>
</feature>
<organism evidence="6 7">
    <name type="scientific">Podospora didyma</name>
    <dbReference type="NCBI Taxonomy" id="330526"/>
    <lineage>
        <taxon>Eukaryota</taxon>
        <taxon>Fungi</taxon>
        <taxon>Dikarya</taxon>
        <taxon>Ascomycota</taxon>
        <taxon>Pezizomycotina</taxon>
        <taxon>Sordariomycetes</taxon>
        <taxon>Sordariomycetidae</taxon>
        <taxon>Sordariales</taxon>
        <taxon>Podosporaceae</taxon>
        <taxon>Podospora</taxon>
    </lineage>
</organism>
<sequence>MCLRCCPPSVKRLVRRWQAPIGRRRLFAPSTWLALAAVLAFFWLLCLDQDGAASRFSPSRHLPPSLLSPLSGSGTGPPSSDTDDSKKQQATTPTAKMASKPTPPPSAASGPTVALAQGTYSGLVMPASNVFPKAVEAFRGVPYADTTAGQNRFRPPVPLPASSKTFDAVVFGPSCPKLGQVEEDTGEACLNANIYRPANLVDKLGYQKGNWKVKHKKAKLPVVVYIHGGGFNVGRGRERNMASFVAWAEAPIIGVNFNYRVGALGFLPSALAAKEGLLNLGLRDQQHMLEWVRDNIQAFGGDPDNVTLMGVSAGAHSIGHHIIYYADSSTPDAPFAKAILESGAATARAVFYPTHPRHLIQFREFLIEAGVDGIPESEIFSRLRELPLSTIVTASKAVWDMYEDSVAWPFQPVIDGPNALANSSLPSPTNSLRPIIPDLPITSWRERKHLRIPVLTGFNTNEGTVFVPPAAETDADFRSFFRGIIPTMTNADLDALCKLYPDPTTSSSSPYKNVPSGMGKQWARLDAAYSHYAYICPVIQTAHFLSTASAGDKKGPKVHLYRFAPTSIWGTANHGDEAPVVAHDTMFVDPVKMPGLTAVSDAMHGAWARFAVSKHGNLNDGKHVEWPVFESPFSYDFTQHKKGWFGRRVKRDDENPGQDGQETKGKMVVFGEGNNEGTIDAKKGSWLGSIGRKNKGTPMRESVLSDLEERACQFWWDRIELSQGFGYRDKEWAETDESLVAGVRSKL</sequence>
<feature type="transmembrane region" description="Helical" evidence="4">
    <location>
        <begin position="26"/>
        <end position="45"/>
    </location>
</feature>
<keyword evidence="4" id="KW-0812">Transmembrane</keyword>
<evidence type="ECO:0000313" key="7">
    <source>
        <dbReference type="Proteomes" id="UP001285441"/>
    </source>
</evidence>
<gene>
    <name evidence="6" type="ORF">B0H63DRAFT_148038</name>
</gene>
<dbReference type="GO" id="GO:0016787">
    <property type="term" value="F:hydrolase activity"/>
    <property type="evidence" value="ECO:0007669"/>
    <property type="project" value="UniProtKB-KW"/>
</dbReference>
<dbReference type="AlphaFoldDB" id="A0AAE0U163"/>
<comment type="caution">
    <text evidence="6">The sequence shown here is derived from an EMBL/GenBank/DDBJ whole genome shotgun (WGS) entry which is preliminary data.</text>
</comment>
<evidence type="ECO:0000259" key="5">
    <source>
        <dbReference type="Pfam" id="PF00135"/>
    </source>
</evidence>
<feature type="domain" description="Carboxylesterase type B" evidence="5">
    <location>
        <begin position="111"/>
        <end position="630"/>
    </location>
</feature>